<name>A0A1B9XZL8_9FLAO</name>
<evidence type="ECO:0000256" key="5">
    <source>
        <dbReference type="ARBA" id="ARBA00022801"/>
    </source>
</evidence>
<dbReference type="PROSITE" id="PS50853">
    <property type="entry name" value="FN3"/>
    <property type="match status" value="2"/>
</dbReference>
<dbReference type="InterPro" id="IPR045474">
    <property type="entry name" value="GEVED"/>
</dbReference>
<evidence type="ECO:0000256" key="1">
    <source>
        <dbReference type="ARBA" id="ARBA00008721"/>
    </source>
</evidence>
<evidence type="ECO:0000256" key="6">
    <source>
        <dbReference type="ARBA" id="ARBA00022833"/>
    </source>
</evidence>
<evidence type="ECO:0000256" key="2">
    <source>
        <dbReference type="ARBA" id="ARBA00022670"/>
    </source>
</evidence>
<evidence type="ECO:0000256" key="3">
    <source>
        <dbReference type="ARBA" id="ARBA00022723"/>
    </source>
</evidence>
<keyword evidence="3" id="KW-0479">Metal-binding</keyword>
<dbReference type="Proteomes" id="UP000093186">
    <property type="component" value="Unassembled WGS sequence"/>
</dbReference>
<dbReference type="GO" id="GO:0046872">
    <property type="term" value="F:metal ion binding"/>
    <property type="evidence" value="ECO:0007669"/>
    <property type="project" value="UniProtKB-KW"/>
</dbReference>
<dbReference type="CDD" id="cd00063">
    <property type="entry name" value="FN3"/>
    <property type="match status" value="2"/>
</dbReference>
<dbReference type="Pfam" id="PF05572">
    <property type="entry name" value="Peptidase_M43"/>
    <property type="match status" value="1"/>
</dbReference>
<keyword evidence="12" id="KW-1185">Reference proteome</keyword>
<sequence length="1020" mass="110716">MKKINYLIMLFALTSFLGYSQSEHACKASEQNEIYFKKHPESRVEYQKFNLFTKKQAKNKLSKKAAVATYTIPVVFHVYGDIQHGKTVTTDKIKVALQKLNDDFQGLNPDFNTVDSYFNARKSTLNVEFKLAKLDPYGNCTEGVVYYPEKSGYGNGGGYDSQIANDAWDNYKYMNVYIQGDLYADGSSTNSGVAWYPNTSMSNSNTARVVYNGQYLHGNTGDEFASVLTHEFGHFLNLIHTFDGGCTYPNDEVNDTPPEGASTTGTSCAPSTNCEGNYINYENYMGYNGAAYGCYKMFTVGQTNRMLAALQHPARQSLWQSQNLIDTGVNNSGATLSVDNAIVKELISNNGSFNQSATITVTGANFASPSATLVSGTDYLLTLPQGLSATVQTTSYTTANITITGTASNHLTSNNLVANLTFNNSAIGANQSLSCTSVGLNFKFYDPFEIIYENIADASASTGATWKWFSLTKINGDGAYGAWQYTGTHLKLETYGKKLVTSSTTRNITLLNNNQLISTSSNFTAPGAYPDQLDLRTSSHTSWDGQTGYIGFSAVHNNEPIHGWMKASVTSDGSGMTIYEYAFSTKPNGDIRAGQTIIDNNPTPVNAPTNLTSTSNSPSEIVLNWSDNSSNEDGFTIEKMNTNGSFSVITTSAANVTTYTNTGLTASTAYSYRVRAFSGNTNSSYSNTTTATTNADTGGGNYCTITGSNTYEYIQNVTIDSFSNTSGVDANGYGDHTSQTVDLTPGNATSVSLTPGFSDSAYTEHWAIFIDYNKNNTFESSERVIDGLSGNGVVSGNFTVDNAASGTTRMRVIMKYYSSPTDACTVIGDGEAEDYTVSFSGSGNEPTPTLPTPENIGDSGVYSTGFYASWNTVSGATDYEVQLLKNGSWVTEGTSTTYYLWVSKQNSDTNYTFRVRAKNSTENSAWSNQLNISLPVTGPTASLTSTLLQLSVFPNPATDYITIRSTTNENVSAQLFNIQGKKVGEFTNKNKFSVQHLTKGMYILKMKTKKGITLKKLLIR</sequence>
<comment type="similarity">
    <text evidence="1">Belongs to the peptidase M43B family.</text>
</comment>
<protein>
    <recommendedName>
        <fullName evidence="10">Fibronectin type-III domain-containing protein</fullName>
    </recommendedName>
</protein>
<keyword evidence="5" id="KW-0378">Hydrolase</keyword>
<evidence type="ECO:0000256" key="7">
    <source>
        <dbReference type="ARBA" id="ARBA00023049"/>
    </source>
</evidence>
<keyword evidence="4 9" id="KW-0732">Signal</keyword>
<keyword evidence="8" id="KW-1015">Disulfide bond</keyword>
<dbReference type="InterPro" id="IPR013783">
    <property type="entry name" value="Ig-like_fold"/>
</dbReference>
<evidence type="ECO:0000313" key="12">
    <source>
        <dbReference type="Proteomes" id="UP000093186"/>
    </source>
</evidence>
<proteinExistence type="inferred from homology"/>
<comment type="caution">
    <text evidence="11">The sequence shown here is derived from an EMBL/GenBank/DDBJ whole genome shotgun (WGS) entry which is preliminary data.</text>
</comment>
<dbReference type="SUPFAM" id="SSF49265">
    <property type="entry name" value="Fibronectin type III"/>
    <property type="match status" value="1"/>
</dbReference>
<dbReference type="Pfam" id="PF18962">
    <property type="entry name" value="Por_Secre_tail"/>
    <property type="match status" value="1"/>
</dbReference>
<dbReference type="RefSeq" id="WP_068704407.1">
    <property type="nucleotide sequence ID" value="NZ_MAKX01000002.1"/>
</dbReference>
<dbReference type="InterPro" id="IPR024079">
    <property type="entry name" value="MetalloPept_cat_dom_sf"/>
</dbReference>
<organism evidence="11 12">
    <name type="scientific">Tenacibaculum soleae</name>
    <dbReference type="NCBI Taxonomy" id="447689"/>
    <lineage>
        <taxon>Bacteria</taxon>
        <taxon>Pseudomonadati</taxon>
        <taxon>Bacteroidota</taxon>
        <taxon>Flavobacteriia</taxon>
        <taxon>Flavobacteriales</taxon>
        <taxon>Flavobacteriaceae</taxon>
        <taxon>Tenacibaculum</taxon>
    </lineage>
</organism>
<keyword evidence="2" id="KW-0645">Protease</keyword>
<dbReference type="NCBIfam" id="TIGR04183">
    <property type="entry name" value="Por_Secre_tail"/>
    <property type="match status" value="1"/>
</dbReference>
<dbReference type="AlphaFoldDB" id="A0A1B9XZL8"/>
<dbReference type="EMBL" id="MAKX01000002">
    <property type="protein sequence ID" value="OCK42911.1"/>
    <property type="molecule type" value="Genomic_DNA"/>
</dbReference>
<feature type="chain" id="PRO_5008639999" description="Fibronectin type-III domain-containing protein" evidence="9">
    <location>
        <begin position="26"/>
        <end position="1020"/>
    </location>
</feature>
<keyword evidence="7" id="KW-0482">Metalloprotease</keyword>
<feature type="domain" description="Fibronectin type-III" evidence="10">
    <location>
        <begin position="852"/>
        <end position="940"/>
    </location>
</feature>
<evidence type="ECO:0000259" key="10">
    <source>
        <dbReference type="PROSITE" id="PS50853"/>
    </source>
</evidence>
<dbReference type="OrthoDB" id="6278496at2"/>
<evidence type="ECO:0000256" key="4">
    <source>
        <dbReference type="ARBA" id="ARBA00022729"/>
    </source>
</evidence>
<dbReference type="SUPFAM" id="SSF55486">
    <property type="entry name" value="Metalloproteases ('zincins'), catalytic domain"/>
    <property type="match status" value="1"/>
</dbReference>
<feature type="signal peptide" evidence="9">
    <location>
        <begin position="1"/>
        <end position="25"/>
    </location>
</feature>
<dbReference type="Gene3D" id="3.40.390.10">
    <property type="entry name" value="Collagenase (Catalytic Domain)"/>
    <property type="match status" value="1"/>
</dbReference>
<evidence type="ECO:0000256" key="9">
    <source>
        <dbReference type="SAM" id="SignalP"/>
    </source>
</evidence>
<dbReference type="InterPro" id="IPR036116">
    <property type="entry name" value="FN3_sf"/>
</dbReference>
<evidence type="ECO:0000256" key="8">
    <source>
        <dbReference type="ARBA" id="ARBA00023157"/>
    </source>
</evidence>
<gene>
    <name evidence="11" type="ORF">BA195_08375</name>
</gene>
<dbReference type="InterPro" id="IPR003961">
    <property type="entry name" value="FN3_dom"/>
</dbReference>
<dbReference type="InterPro" id="IPR008754">
    <property type="entry name" value="Peptidase_M43"/>
</dbReference>
<dbReference type="Pfam" id="PF20009">
    <property type="entry name" value="GEVED"/>
    <property type="match status" value="1"/>
</dbReference>
<keyword evidence="6" id="KW-0862">Zinc</keyword>
<accession>A0A1B9XZL8</accession>
<evidence type="ECO:0000313" key="11">
    <source>
        <dbReference type="EMBL" id="OCK42911.1"/>
    </source>
</evidence>
<dbReference type="InterPro" id="IPR026444">
    <property type="entry name" value="Secre_tail"/>
</dbReference>
<dbReference type="Gene3D" id="2.60.40.10">
    <property type="entry name" value="Immunoglobulins"/>
    <property type="match status" value="2"/>
</dbReference>
<feature type="domain" description="Fibronectin type-III" evidence="10">
    <location>
        <begin position="607"/>
        <end position="696"/>
    </location>
</feature>
<dbReference type="STRING" id="447689.BA195_08375"/>
<dbReference type="Pfam" id="PF00041">
    <property type="entry name" value="fn3"/>
    <property type="match status" value="1"/>
</dbReference>
<dbReference type="GO" id="GO:0006508">
    <property type="term" value="P:proteolysis"/>
    <property type="evidence" value="ECO:0007669"/>
    <property type="project" value="UniProtKB-KW"/>
</dbReference>
<dbReference type="PANTHER" id="PTHR47466">
    <property type="match status" value="1"/>
</dbReference>
<dbReference type="SMART" id="SM00060">
    <property type="entry name" value="FN3"/>
    <property type="match status" value="3"/>
</dbReference>
<reference evidence="11 12" key="1">
    <citation type="submission" date="2016-06" db="EMBL/GenBank/DDBJ databases">
        <title>Draft Genome Sequence of Tenacibaculum soleae UCD-KL19.</title>
        <authorList>
            <person name="Eisen J.A."/>
            <person name="Coil D.A."/>
            <person name="Lujan K.M."/>
        </authorList>
    </citation>
    <scope>NUCLEOTIDE SEQUENCE [LARGE SCALE GENOMIC DNA]</scope>
    <source>
        <strain evidence="11 12">UCD-KL19</strain>
    </source>
</reference>
<dbReference type="GO" id="GO:0008237">
    <property type="term" value="F:metallopeptidase activity"/>
    <property type="evidence" value="ECO:0007669"/>
    <property type="project" value="UniProtKB-KW"/>
</dbReference>
<dbReference type="PANTHER" id="PTHR47466:SF1">
    <property type="entry name" value="METALLOPROTEASE MEP1 (AFU_ORTHOLOGUE AFUA_1G07730)-RELATED"/>
    <property type="match status" value="1"/>
</dbReference>